<dbReference type="Proteomes" id="UP001066276">
    <property type="component" value="Chromosome 7"/>
</dbReference>
<dbReference type="AlphaFoldDB" id="A0AAV7PBA8"/>
<evidence type="ECO:0000313" key="3">
    <source>
        <dbReference type="Proteomes" id="UP001066276"/>
    </source>
</evidence>
<accession>A0AAV7PBA8</accession>
<protein>
    <submittedName>
        <fullName evidence="2">Uncharacterized protein</fullName>
    </submittedName>
</protein>
<evidence type="ECO:0000256" key="1">
    <source>
        <dbReference type="SAM" id="MobiDB-lite"/>
    </source>
</evidence>
<sequence length="122" mass="13414">MPHVYTEHCASRSNCCNGFYSFLRLRSPFFPLLRKRLHLVFSPHLVNSIYRAKSGTESLFSNPCDNHDGIGNLSGRIPDSLSGRPDNEDATSFTGNPDIRVPEGLKSEDALRAGGAFDGEDA</sequence>
<organism evidence="2 3">
    <name type="scientific">Pleurodeles waltl</name>
    <name type="common">Iberian ribbed newt</name>
    <dbReference type="NCBI Taxonomy" id="8319"/>
    <lineage>
        <taxon>Eukaryota</taxon>
        <taxon>Metazoa</taxon>
        <taxon>Chordata</taxon>
        <taxon>Craniata</taxon>
        <taxon>Vertebrata</taxon>
        <taxon>Euteleostomi</taxon>
        <taxon>Amphibia</taxon>
        <taxon>Batrachia</taxon>
        <taxon>Caudata</taxon>
        <taxon>Salamandroidea</taxon>
        <taxon>Salamandridae</taxon>
        <taxon>Pleurodelinae</taxon>
        <taxon>Pleurodeles</taxon>
    </lineage>
</organism>
<feature type="region of interest" description="Disordered" evidence="1">
    <location>
        <begin position="75"/>
        <end position="105"/>
    </location>
</feature>
<keyword evidence="3" id="KW-1185">Reference proteome</keyword>
<proteinExistence type="predicted"/>
<reference evidence="2" key="1">
    <citation type="journal article" date="2022" name="bioRxiv">
        <title>Sequencing and chromosome-scale assembly of the giantPleurodeles waltlgenome.</title>
        <authorList>
            <person name="Brown T."/>
            <person name="Elewa A."/>
            <person name="Iarovenko S."/>
            <person name="Subramanian E."/>
            <person name="Araus A.J."/>
            <person name="Petzold A."/>
            <person name="Susuki M."/>
            <person name="Suzuki K.-i.T."/>
            <person name="Hayashi T."/>
            <person name="Toyoda A."/>
            <person name="Oliveira C."/>
            <person name="Osipova E."/>
            <person name="Leigh N.D."/>
            <person name="Simon A."/>
            <person name="Yun M.H."/>
        </authorList>
    </citation>
    <scope>NUCLEOTIDE SEQUENCE</scope>
    <source>
        <strain evidence="2">20211129_DDA</strain>
        <tissue evidence="2">Liver</tissue>
    </source>
</reference>
<name>A0AAV7PBA8_PLEWA</name>
<dbReference type="EMBL" id="JANPWB010000011">
    <property type="protein sequence ID" value="KAJ1124129.1"/>
    <property type="molecule type" value="Genomic_DNA"/>
</dbReference>
<evidence type="ECO:0000313" key="2">
    <source>
        <dbReference type="EMBL" id="KAJ1124129.1"/>
    </source>
</evidence>
<comment type="caution">
    <text evidence="2">The sequence shown here is derived from an EMBL/GenBank/DDBJ whole genome shotgun (WGS) entry which is preliminary data.</text>
</comment>
<gene>
    <name evidence="2" type="ORF">NDU88_002591</name>
</gene>